<feature type="transmembrane region" description="Helical" evidence="1">
    <location>
        <begin position="199"/>
        <end position="227"/>
    </location>
</feature>
<protein>
    <recommendedName>
        <fullName evidence="4">DUF975 family protein</fullName>
    </recommendedName>
</protein>
<gene>
    <name evidence="2" type="ORF">FUA22_08140</name>
</gene>
<feature type="transmembrane region" description="Helical" evidence="1">
    <location>
        <begin position="162"/>
        <end position="178"/>
    </location>
</feature>
<keyword evidence="1" id="KW-1133">Transmembrane helix</keyword>
<reference evidence="2 3" key="1">
    <citation type="submission" date="2019-08" db="EMBL/GenBank/DDBJ databases">
        <title>Seonamhaeicola sediminis sp. nov., isolated from marine sediment.</title>
        <authorList>
            <person name="Cao W.R."/>
        </authorList>
    </citation>
    <scope>NUCLEOTIDE SEQUENCE [LARGE SCALE GENOMIC DNA]</scope>
    <source>
        <strain evidence="2 3">1505</strain>
    </source>
</reference>
<evidence type="ECO:0008006" key="4">
    <source>
        <dbReference type="Google" id="ProtNLM"/>
    </source>
</evidence>
<evidence type="ECO:0000256" key="1">
    <source>
        <dbReference type="SAM" id="Phobius"/>
    </source>
</evidence>
<accession>A0A5C7GGY4</accession>
<proteinExistence type="predicted"/>
<feature type="transmembrane region" description="Helical" evidence="1">
    <location>
        <begin position="85"/>
        <end position="106"/>
    </location>
</feature>
<dbReference type="Proteomes" id="UP000321080">
    <property type="component" value="Unassembled WGS sequence"/>
</dbReference>
<feature type="transmembrane region" description="Helical" evidence="1">
    <location>
        <begin position="136"/>
        <end position="156"/>
    </location>
</feature>
<dbReference type="OrthoDB" id="1365379at2"/>
<sequence>MNSVNSLIEKINAAKTLDFGNIFTDSIELFKKTWLQGFLLQLFTFIVMLPLIIVLYAPLIGVVIAQQEGGYANNDAFESFIAGMSLFYIVFVLAGILVLGTISIALNAGFYKIMRKLDNDEQTSTSDFFYFIKGKYLSKIFVLMLASFGIAVLATLLCYLPIFYVMVPLSLFAIVFAFNPDLTVGEIVKVSFKLGNKKWLLIFGLLIVSGLLAEIVGLLLCGIGLLFTAAFPYHPIYLIYKEVIGFDETTAIEQIGESTE</sequence>
<keyword evidence="3" id="KW-1185">Reference proteome</keyword>
<evidence type="ECO:0000313" key="3">
    <source>
        <dbReference type="Proteomes" id="UP000321080"/>
    </source>
</evidence>
<feature type="transmembrane region" description="Helical" evidence="1">
    <location>
        <begin position="38"/>
        <end position="65"/>
    </location>
</feature>
<name>A0A5C7GGY4_9FLAO</name>
<keyword evidence="1" id="KW-0812">Transmembrane</keyword>
<dbReference type="RefSeq" id="WP_147767475.1">
    <property type="nucleotide sequence ID" value="NZ_VRKQ01000010.1"/>
</dbReference>
<dbReference type="EMBL" id="VRKQ01000010">
    <property type="protein sequence ID" value="TXG36551.1"/>
    <property type="molecule type" value="Genomic_DNA"/>
</dbReference>
<organism evidence="2 3">
    <name type="scientific">Seonamhaeicola maritimus</name>
    <dbReference type="NCBI Taxonomy" id="2591822"/>
    <lineage>
        <taxon>Bacteria</taxon>
        <taxon>Pseudomonadati</taxon>
        <taxon>Bacteroidota</taxon>
        <taxon>Flavobacteriia</taxon>
        <taxon>Flavobacteriales</taxon>
        <taxon>Flavobacteriaceae</taxon>
    </lineage>
</organism>
<keyword evidence="1" id="KW-0472">Membrane</keyword>
<comment type="caution">
    <text evidence="2">The sequence shown here is derived from an EMBL/GenBank/DDBJ whole genome shotgun (WGS) entry which is preliminary data.</text>
</comment>
<dbReference type="AlphaFoldDB" id="A0A5C7GGY4"/>
<evidence type="ECO:0000313" key="2">
    <source>
        <dbReference type="EMBL" id="TXG36551.1"/>
    </source>
</evidence>